<organism evidence="5 8">
    <name type="scientific">Candidatus Phosphoribacter hodrii</name>
    <dbReference type="NCBI Taxonomy" id="2953743"/>
    <lineage>
        <taxon>Bacteria</taxon>
        <taxon>Bacillati</taxon>
        <taxon>Actinomycetota</taxon>
        <taxon>Actinomycetes</taxon>
        <taxon>Micrococcales</taxon>
        <taxon>Dermatophilaceae</taxon>
        <taxon>Candidatus Phosphoribacter</taxon>
    </lineage>
</organism>
<evidence type="ECO:0000313" key="6">
    <source>
        <dbReference type="EMBL" id="MBL0003218.1"/>
    </source>
</evidence>
<dbReference type="EMBL" id="JADIXZ010000010">
    <property type="protein sequence ID" value="MBK6302332.1"/>
    <property type="molecule type" value="Genomic_DNA"/>
</dbReference>
<dbReference type="SUPFAM" id="SSF49879">
    <property type="entry name" value="SMAD/FHA domain"/>
    <property type="match status" value="1"/>
</dbReference>
<dbReference type="Gene3D" id="2.60.200.20">
    <property type="match status" value="1"/>
</dbReference>
<sequence length="190" mass="19867">MSELTLTLMRLGLLVMLWLFVFAVVGVLRSDLFGTRVSRRTRRRAAQTGVPVGAAPASGYAAPAPSPHGAPPARQAARPAPARQSGRGGAGARGIPTSVAVTEGRLAGTVIPLTPAGILVGRNPECSLVLDDDFTSGRHLRLFLREGSWWVEDLGSTNGTFLDAARLTTAQPVGVGSVLRIGRTALELHG</sequence>
<dbReference type="Proteomes" id="UP000726105">
    <property type="component" value="Unassembled WGS sequence"/>
</dbReference>
<dbReference type="Proteomes" id="UP000718281">
    <property type="component" value="Unassembled WGS sequence"/>
</dbReference>
<gene>
    <name evidence="4" type="ORF">IPF40_15365</name>
    <name evidence="5" type="ORF">IPI13_14715</name>
    <name evidence="6" type="ORF">IPP00_04260</name>
</gene>
<evidence type="ECO:0000256" key="1">
    <source>
        <dbReference type="ARBA" id="ARBA00022553"/>
    </source>
</evidence>
<dbReference type="SMART" id="SM00240">
    <property type="entry name" value="FHA"/>
    <property type="match status" value="1"/>
</dbReference>
<comment type="caution">
    <text evidence="5">The sequence shown here is derived from an EMBL/GenBank/DDBJ whole genome shotgun (WGS) entry which is preliminary data.</text>
</comment>
<dbReference type="AlphaFoldDB" id="A0A935IXU2"/>
<feature type="domain" description="FHA" evidence="3">
    <location>
        <begin position="118"/>
        <end position="167"/>
    </location>
</feature>
<feature type="compositionally biased region" description="Low complexity" evidence="2">
    <location>
        <begin position="49"/>
        <end position="63"/>
    </location>
</feature>
<evidence type="ECO:0000313" key="8">
    <source>
        <dbReference type="Proteomes" id="UP000726105"/>
    </source>
</evidence>
<evidence type="ECO:0000256" key="2">
    <source>
        <dbReference type="SAM" id="MobiDB-lite"/>
    </source>
</evidence>
<dbReference type="EMBL" id="JADJIB010000005">
    <property type="protein sequence ID" value="MBK7274357.1"/>
    <property type="molecule type" value="Genomic_DNA"/>
</dbReference>
<keyword evidence="1" id="KW-0597">Phosphoprotein</keyword>
<dbReference type="Proteomes" id="UP000886632">
    <property type="component" value="Unassembled WGS sequence"/>
</dbReference>
<evidence type="ECO:0000313" key="4">
    <source>
        <dbReference type="EMBL" id="MBK6302332.1"/>
    </source>
</evidence>
<dbReference type="InterPro" id="IPR008984">
    <property type="entry name" value="SMAD_FHA_dom_sf"/>
</dbReference>
<name>A0A935IXU2_9MICO</name>
<dbReference type="EMBL" id="JADKGK010000009">
    <property type="protein sequence ID" value="MBL0003218.1"/>
    <property type="molecule type" value="Genomic_DNA"/>
</dbReference>
<feature type="compositionally biased region" description="Low complexity" evidence="2">
    <location>
        <begin position="71"/>
        <end position="85"/>
    </location>
</feature>
<reference evidence="7 8" key="1">
    <citation type="submission" date="2020-10" db="EMBL/GenBank/DDBJ databases">
        <title>Connecting structure to function with the recovery of over 1000 high-quality activated sludge metagenome-assembled genomes encoding full-length rRNA genes using long-read sequencing.</title>
        <authorList>
            <person name="Singleton C.M."/>
            <person name="Petriglieri F."/>
            <person name="Kristensen J.M."/>
            <person name="Kirkegaard R.H."/>
            <person name="Michaelsen T.Y."/>
            <person name="Andersen M.H."/>
            <person name="Karst S.M."/>
            <person name="Dueholm M.S."/>
            <person name="Nielsen P.H."/>
            <person name="Albertsen M."/>
        </authorList>
    </citation>
    <scope>NUCLEOTIDE SEQUENCE [LARGE SCALE GENOMIC DNA]</scope>
    <source>
        <strain evidence="4">AalE_18-Q3-R2-46_BAT3C.188</strain>
        <strain evidence="5">Ega_18-Q3-R5-49_MAXAC.001</strain>
        <strain evidence="6">Ribe_18-Q3-R11-54_MAXAC.001</strain>
    </source>
</reference>
<dbReference type="Pfam" id="PF00498">
    <property type="entry name" value="FHA"/>
    <property type="match status" value="1"/>
</dbReference>
<evidence type="ECO:0000259" key="3">
    <source>
        <dbReference type="PROSITE" id="PS50006"/>
    </source>
</evidence>
<evidence type="ECO:0000313" key="7">
    <source>
        <dbReference type="Proteomes" id="UP000718281"/>
    </source>
</evidence>
<accession>A0A935IXU2</accession>
<protein>
    <submittedName>
        <fullName evidence="5">FHA domain-containing protein</fullName>
    </submittedName>
</protein>
<proteinExistence type="predicted"/>
<dbReference type="InterPro" id="IPR000253">
    <property type="entry name" value="FHA_dom"/>
</dbReference>
<dbReference type="PROSITE" id="PS50006">
    <property type="entry name" value="FHA_DOMAIN"/>
    <property type="match status" value="1"/>
</dbReference>
<dbReference type="PANTHER" id="PTHR23308">
    <property type="entry name" value="NUCLEAR INHIBITOR OF PROTEIN PHOSPHATASE-1"/>
    <property type="match status" value="1"/>
</dbReference>
<feature type="region of interest" description="Disordered" evidence="2">
    <location>
        <begin position="43"/>
        <end position="95"/>
    </location>
</feature>
<evidence type="ECO:0000313" key="5">
    <source>
        <dbReference type="EMBL" id="MBK7274357.1"/>
    </source>
</evidence>
<dbReference type="InterPro" id="IPR050923">
    <property type="entry name" value="Cell_Proc_Reg/RNA_Proc"/>
</dbReference>